<protein>
    <recommendedName>
        <fullName evidence="2">GerMN domain-containing protein</fullName>
    </recommendedName>
</protein>
<gene>
    <name evidence="3" type="ORF">FHS44_006313</name>
</gene>
<organism evidence="3 4">
    <name type="scientific">Streptosporangium saharense</name>
    <dbReference type="NCBI Taxonomy" id="1706840"/>
    <lineage>
        <taxon>Bacteria</taxon>
        <taxon>Bacillati</taxon>
        <taxon>Actinomycetota</taxon>
        <taxon>Actinomycetes</taxon>
        <taxon>Streptosporangiales</taxon>
        <taxon>Streptosporangiaceae</taxon>
        <taxon>Streptosporangium</taxon>
    </lineage>
</organism>
<feature type="domain" description="GerMN" evidence="2">
    <location>
        <begin position="81"/>
        <end position="160"/>
    </location>
</feature>
<feature type="chain" id="PRO_5038822312" description="GerMN domain-containing protein" evidence="1">
    <location>
        <begin position="32"/>
        <end position="171"/>
    </location>
</feature>
<evidence type="ECO:0000313" key="3">
    <source>
        <dbReference type="EMBL" id="MBB4919171.1"/>
    </source>
</evidence>
<name>A0A7W7VQM6_9ACTN</name>
<feature type="signal peptide" evidence="1">
    <location>
        <begin position="1"/>
        <end position="31"/>
    </location>
</feature>
<dbReference type="AlphaFoldDB" id="A0A7W7VQM6"/>
<proteinExistence type="predicted"/>
<comment type="caution">
    <text evidence="3">The sequence shown here is derived from an EMBL/GenBank/DDBJ whole genome shotgun (WGS) entry which is preliminary data.</text>
</comment>
<dbReference type="InterPro" id="IPR019606">
    <property type="entry name" value="GerMN"/>
</dbReference>
<sequence length="171" mass="17771">MRTTAPGTRSGRRPWARRALAASLVSLVAVAGCGVQPSDAISAGEPPSGAVGPGWKITLYLVKNGRLSAVTRLSDRPLFRADTLALLTAGPSVMEQADGFTTDVPPKAAPFSVTTKPDGRLVVTLSTRADELSSLALEQIACTTAATKQETPTQITITGTGKSIDPRNCPE</sequence>
<evidence type="ECO:0000256" key="1">
    <source>
        <dbReference type="SAM" id="SignalP"/>
    </source>
</evidence>
<accession>A0A7W7VQM6</accession>
<keyword evidence="4" id="KW-1185">Reference proteome</keyword>
<reference evidence="3 4" key="1">
    <citation type="submission" date="2020-08" db="EMBL/GenBank/DDBJ databases">
        <title>Genomic Encyclopedia of Type Strains, Phase III (KMG-III): the genomes of soil and plant-associated and newly described type strains.</title>
        <authorList>
            <person name="Whitman W."/>
        </authorList>
    </citation>
    <scope>NUCLEOTIDE SEQUENCE [LARGE SCALE GENOMIC DNA]</scope>
    <source>
        <strain evidence="3 4">CECT 8840</strain>
    </source>
</reference>
<dbReference type="Pfam" id="PF10646">
    <property type="entry name" value="Germane"/>
    <property type="match status" value="1"/>
</dbReference>
<evidence type="ECO:0000313" key="4">
    <source>
        <dbReference type="Proteomes" id="UP000552644"/>
    </source>
</evidence>
<evidence type="ECO:0000259" key="2">
    <source>
        <dbReference type="Pfam" id="PF10646"/>
    </source>
</evidence>
<dbReference type="EMBL" id="JACHJP010000009">
    <property type="protein sequence ID" value="MBB4919171.1"/>
    <property type="molecule type" value="Genomic_DNA"/>
</dbReference>
<dbReference type="Proteomes" id="UP000552644">
    <property type="component" value="Unassembled WGS sequence"/>
</dbReference>
<dbReference type="PROSITE" id="PS51257">
    <property type="entry name" value="PROKAR_LIPOPROTEIN"/>
    <property type="match status" value="1"/>
</dbReference>
<dbReference type="RefSeq" id="WP_184721155.1">
    <property type="nucleotide sequence ID" value="NZ_JACHJP010000009.1"/>
</dbReference>
<keyword evidence="1" id="KW-0732">Signal</keyword>